<dbReference type="PIRSF" id="PIRSF006815">
    <property type="entry name" value="GcvPA"/>
    <property type="match status" value="1"/>
</dbReference>
<dbReference type="RefSeq" id="WP_139626238.1">
    <property type="nucleotide sequence ID" value="NZ_VDCI01000002.1"/>
</dbReference>
<comment type="subunit">
    <text evidence="4">The glycine cleavage system is composed of four proteins: P, T, L and H. In this organism, the P 'protein' is a heterodimer of two subunits.</text>
</comment>
<evidence type="ECO:0000313" key="7">
    <source>
        <dbReference type="Proteomes" id="UP000309544"/>
    </source>
</evidence>
<evidence type="ECO:0000256" key="2">
    <source>
        <dbReference type="ARBA" id="ARBA00023002"/>
    </source>
</evidence>
<keyword evidence="7" id="KW-1185">Reference proteome</keyword>
<dbReference type="InterPro" id="IPR020581">
    <property type="entry name" value="GDC_P"/>
</dbReference>
<comment type="function">
    <text evidence="1 4">The glycine cleavage system catalyzes the degradation of glycine. The P protein binds the alpha-amino group of glycine through its pyridoxal phosphate cofactor; CO(2) is released and the remaining methylamine moiety is then transferred to the lipoamide cofactor of the H protein.</text>
</comment>
<dbReference type="InterPro" id="IPR049315">
    <property type="entry name" value="GDC-P_N"/>
</dbReference>
<dbReference type="GO" id="GO:0009116">
    <property type="term" value="P:nucleoside metabolic process"/>
    <property type="evidence" value="ECO:0007669"/>
    <property type="project" value="InterPro"/>
</dbReference>
<evidence type="ECO:0000256" key="3">
    <source>
        <dbReference type="ARBA" id="ARBA00049026"/>
    </source>
</evidence>
<evidence type="ECO:0000256" key="1">
    <source>
        <dbReference type="ARBA" id="ARBA00003788"/>
    </source>
</evidence>
<dbReference type="Proteomes" id="UP000309544">
    <property type="component" value="Unassembled WGS sequence"/>
</dbReference>
<comment type="catalytic activity">
    <reaction evidence="3 4">
        <text>N(6)-[(R)-lipoyl]-L-lysyl-[glycine-cleavage complex H protein] + glycine + H(+) = N(6)-[(R)-S(8)-aminomethyldihydrolipoyl]-L-lysyl-[glycine-cleavage complex H protein] + CO2</text>
        <dbReference type="Rhea" id="RHEA:24304"/>
        <dbReference type="Rhea" id="RHEA-COMP:10494"/>
        <dbReference type="Rhea" id="RHEA-COMP:10495"/>
        <dbReference type="ChEBI" id="CHEBI:15378"/>
        <dbReference type="ChEBI" id="CHEBI:16526"/>
        <dbReference type="ChEBI" id="CHEBI:57305"/>
        <dbReference type="ChEBI" id="CHEBI:83099"/>
        <dbReference type="ChEBI" id="CHEBI:83143"/>
        <dbReference type="EC" id="1.4.4.2"/>
    </reaction>
</comment>
<proteinExistence type="inferred from homology"/>
<evidence type="ECO:0000256" key="4">
    <source>
        <dbReference type="HAMAP-Rule" id="MF_00712"/>
    </source>
</evidence>
<dbReference type="NCBIfam" id="NF001696">
    <property type="entry name" value="PRK00451.1"/>
    <property type="match status" value="1"/>
</dbReference>
<evidence type="ECO:0000259" key="5">
    <source>
        <dbReference type="Pfam" id="PF02347"/>
    </source>
</evidence>
<dbReference type="EMBL" id="VDCI01000002">
    <property type="protein sequence ID" value="TNJ37211.1"/>
    <property type="molecule type" value="Genomic_DNA"/>
</dbReference>
<dbReference type="GO" id="GO:0019464">
    <property type="term" value="P:glycine decarboxylation via glycine cleavage system"/>
    <property type="evidence" value="ECO:0007669"/>
    <property type="project" value="UniProtKB-UniRule"/>
</dbReference>
<dbReference type="GO" id="GO:0004375">
    <property type="term" value="F:glycine dehydrogenase (decarboxylating) activity"/>
    <property type="evidence" value="ECO:0007669"/>
    <property type="project" value="UniProtKB-EC"/>
</dbReference>
<dbReference type="SUPFAM" id="SSF53383">
    <property type="entry name" value="PLP-dependent transferases"/>
    <property type="match status" value="1"/>
</dbReference>
<comment type="similarity">
    <text evidence="4">Belongs to the GcvP family. N-terminal subunit subfamily.</text>
</comment>
<organism evidence="6 7">
    <name type="scientific">Prosthecochloris vibrioformis</name>
    <name type="common">Chlorobium vibrioforme</name>
    <dbReference type="NCBI Taxonomy" id="1098"/>
    <lineage>
        <taxon>Bacteria</taxon>
        <taxon>Pseudomonadati</taxon>
        <taxon>Chlorobiota</taxon>
        <taxon>Chlorobiia</taxon>
        <taxon>Chlorobiales</taxon>
        <taxon>Chlorobiaceae</taxon>
        <taxon>Prosthecochloris</taxon>
    </lineage>
</organism>
<keyword evidence="2 4" id="KW-0560">Oxidoreductase</keyword>
<gene>
    <name evidence="4" type="primary">gcvPA</name>
    <name evidence="6" type="ORF">FGF68_03020</name>
</gene>
<evidence type="ECO:0000313" key="6">
    <source>
        <dbReference type="EMBL" id="TNJ37211.1"/>
    </source>
</evidence>
<dbReference type="PANTHER" id="PTHR42806">
    <property type="entry name" value="GLYCINE CLEAVAGE SYSTEM P-PROTEIN"/>
    <property type="match status" value="1"/>
</dbReference>
<dbReference type="CDD" id="cd00613">
    <property type="entry name" value="GDC-P"/>
    <property type="match status" value="1"/>
</dbReference>
<dbReference type="PANTHER" id="PTHR42806:SF1">
    <property type="entry name" value="GLYCINE DEHYDROGENASE (DECARBOXYLATING)"/>
    <property type="match status" value="1"/>
</dbReference>
<dbReference type="Pfam" id="PF02347">
    <property type="entry name" value="GDC-P"/>
    <property type="match status" value="1"/>
</dbReference>
<sequence length="444" mass="48015">MPFIANTDRDREEMLRDIGVSSFEELLPDIPATCRLDRELDLPAAIGEMEVADLLSALAESNQHAPGYTSFLGGGAYDHYIPAALRTIVSRSEFYTAYTPYQAEVSQGTLQAIYEYQSMICRLYGMDVANASLYDGATALGEAVALALNVTGCSRVMVAGRIHPNTTEVLKTFVEPGGKASLEQNSLKDGLCDFEALEASMSDSVAAVIVQQPNFYGSLEDVQRIGEIAHRHNALFIVSADPVSLAVLEAPGVYGADIAVGEGQPLGSALNFGGPYLGIFAVSEKYVRKLPGRLVGLTKDRDGEDGFILTLQTREQHIRREKATSNICTNQALNALQAVVYLSLVGKTGLRQVAELSMQKAHYLAGKINELPGYSVRGDAPFFREFVVDTPVDASVVVQRMLEHGFFAGCDLGLFGETGLLCAVTEKRTKAEMDRFVECLGSIS</sequence>
<dbReference type="EC" id="1.4.4.2" evidence="4"/>
<dbReference type="InterPro" id="IPR015421">
    <property type="entry name" value="PyrdxlP-dep_Trfase_major"/>
</dbReference>
<name>A0A5C4S360_PROVB</name>
<dbReference type="Gene3D" id="3.40.640.10">
    <property type="entry name" value="Type I PLP-dependent aspartate aminotransferase-like (Major domain)"/>
    <property type="match status" value="1"/>
</dbReference>
<dbReference type="Gene3D" id="3.90.1150.10">
    <property type="entry name" value="Aspartate Aminotransferase, domain 1"/>
    <property type="match status" value="1"/>
</dbReference>
<dbReference type="InterPro" id="IPR015422">
    <property type="entry name" value="PyrdxlP-dep_Trfase_small"/>
</dbReference>
<dbReference type="InterPro" id="IPR023010">
    <property type="entry name" value="GcvPA"/>
</dbReference>
<reference evidence="6 7" key="1">
    <citation type="submission" date="2019-05" db="EMBL/GenBank/DDBJ databases">
        <title>Draft Whole-Genome sequence of the green sulfur bacterium Prosthecochloris vibrioformis DSM 260.</title>
        <authorList>
            <person name="Meyer T.E."/>
            <person name="Kyndt J.A."/>
        </authorList>
    </citation>
    <scope>NUCLEOTIDE SEQUENCE [LARGE SCALE GENOMIC DNA]</scope>
    <source>
        <strain evidence="6 7">DSM 260</strain>
    </source>
</reference>
<dbReference type="HAMAP" id="MF_00712">
    <property type="entry name" value="GcvPA"/>
    <property type="match status" value="1"/>
</dbReference>
<dbReference type="InterPro" id="IPR015424">
    <property type="entry name" value="PyrdxlP-dep_Trfase"/>
</dbReference>
<comment type="caution">
    <text evidence="6">The sequence shown here is derived from an EMBL/GenBank/DDBJ whole genome shotgun (WGS) entry which is preliminary data.</text>
</comment>
<feature type="domain" description="Glycine cleavage system P-protein N-terminal" evidence="5">
    <location>
        <begin position="3"/>
        <end position="438"/>
    </location>
</feature>
<accession>A0A5C4S360</accession>
<protein>
    <recommendedName>
        <fullName evidence="4">Probable glycine dehydrogenase (decarboxylating) subunit 1</fullName>
        <ecNumber evidence="4">1.4.4.2</ecNumber>
    </recommendedName>
    <alternativeName>
        <fullName evidence="4">Glycine cleavage system P-protein subunit 1</fullName>
    </alternativeName>
    <alternativeName>
        <fullName evidence="4">Glycine decarboxylase subunit 1</fullName>
    </alternativeName>
    <alternativeName>
        <fullName evidence="4">Glycine dehydrogenase (aminomethyl-transferring) subunit 1</fullName>
    </alternativeName>
</protein>
<dbReference type="AlphaFoldDB" id="A0A5C4S360"/>